<dbReference type="AlphaFoldDB" id="A0A6H1UF47"/>
<protein>
    <submittedName>
        <fullName evidence="2">Uncharacterized protein</fullName>
    </submittedName>
</protein>
<evidence type="ECO:0000313" key="3">
    <source>
        <dbReference type="Proteomes" id="UP000501602"/>
    </source>
</evidence>
<dbReference type="RefSeq" id="WP_168660708.1">
    <property type="nucleotide sequence ID" value="NZ_CP051180.1"/>
</dbReference>
<accession>A0A6H1UF47</accession>
<reference evidence="2 3" key="1">
    <citation type="submission" date="2020-04" db="EMBL/GenBank/DDBJ databases">
        <title>Ferrimonas sp. S7 isolated from sea water.</title>
        <authorList>
            <person name="Bae S.S."/>
            <person name="Baek K."/>
        </authorList>
    </citation>
    <scope>NUCLEOTIDE SEQUENCE [LARGE SCALE GENOMIC DNA]</scope>
    <source>
        <strain evidence="2 3">S7</strain>
    </source>
</reference>
<dbReference type="KEGG" id="fes:HER31_11465"/>
<sequence length="275" mass="31182">MRFNPILAGLISLCLCSGAQALTKSHFDKIEFAVNTGTGTTLPYATDTLTDQFKQRFSFIKFDQSPSEKLVTYFDTPSRILAASNLQIRVREHVTKPRKSKITVKLRATEPLGFGDVSGYKKAEIDVGKSGDKYSVSYDIKYSPDEIDVKSLDFSKIIAQIKRNKDAWALVKDILPQHKSDLQQTVVMRTYGWEGFMTDERFDNIEVDFQVWTPYYRKPRAYFSDFSFKGLAKDRAALTEAYNFLSEQVEATGLTKDMHTGSKTKATFGMSKGFQ</sequence>
<evidence type="ECO:0000313" key="2">
    <source>
        <dbReference type="EMBL" id="QIZ77448.1"/>
    </source>
</evidence>
<keyword evidence="3" id="KW-1185">Reference proteome</keyword>
<organism evidence="2 3">
    <name type="scientific">Ferrimonas lipolytica</name>
    <dbReference type="NCBI Taxonomy" id="2724191"/>
    <lineage>
        <taxon>Bacteria</taxon>
        <taxon>Pseudomonadati</taxon>
        <taxon>Pseudomonadota</taxon>
        <taxon>Gammaproteobacteria</taxon>
        <taxon>Alteromonadales</taxon>
        <taxon>Ferrimonadaceae</taxon>
        <taxon>Ferrimonas</taxon>
    </lineage>
</organism>
<feature type="chain" id="PRO_5026238748" evidence="1">
    <location>
        <begin position="22"/>
        <end position="275"/>
    </location>
</feature>
<feature type="signal peptide" evidence="1">
    <location>
        <begin position="1"/>
        <end position="21"/>
    </location>
</feature>
<gene>
    <name evidence="2" type="ORF">HER31_11465</name>
</gene>
<proteinExistence type="predicted"/>
<dbReference type="EMBL" id="CP051180">
    <property type="protein sequence ID" value="QIZ77448.1"/>
    <property type="molecule type" value="Genomic_DNA"/>
</dbReference>
<keyword evidence="1" id="KW-0732">Signal</keyword>
<dbReference type="Proteomes" id="UP000501602">
    <property type="component" value="Chromosome"/>
</dbReference>
<name>A0A6H1UF47_9GAMM</name>
<evidence type="ECO:0000256" key="1">
    <source>
        <dbReference type="SAM" id="SignalP"/>
    </source>
</evidence>